<evidence type="ECO:0000313" key="5">
    <source>
        <dbReference type="EMBL" id="ALU11938.1"/>
    </source>
</evidence>
<organism evidence="5 6">
    <name type="scientific">Ignicoccus islandicus DSM 13165</name>
    <dbReference type="NCBI Taxonomy" id="940295"/>
    <lineage>
        <taxon>Archaea</taxon>
        <taxon>Thermoproteota</taxon>
        <taxon>Thermoprotei</taxon>
        <taxon>Desulfurococcales</taxon>
        <taxon>Desulfurococcaceae</taxon>
        <taxon>Ignicoccus</taxon>
    </lineage>
</organism>
<keyword evidence="3" id="KW-0687">Ribonucleoprotein</keyword>
<dbReference type="GO" id="GO:0003723">
    <property type="term" value="F:RNA binding"/>
    <property type="evidence" value="ECO:0007669"/>
    <property type="project" value="InterPro"/>
</dbReference>
<dbReference type="KEGG" id="iis:EYM_06400"/>
<name>A0A0U2VCY5_9CREN</name>
<accession>A0A0U2VCY5</accession>
<comment type="similarity">
    <text evidence="1">Belongs to the snRNP Sm proteins family.</text>
</comment>
<dbReference type="STRING" id="940295.EYM_06400"/>
<dbReference type="InterPro" id="IPR001163">
    <property type="entry name" value="Sm_dom_euk/arc"/>
</dbReference>
<keyword evidence="6" id="KW-1185">Reference proteome</keyword>
<dbReference type="SMART" id="SM00651">
    <property type="entry name" value="Sm"/>
    <property type="match status" value="1"/>
</dbReference>
<dbReference type="EMBL" id="CP006867">
    <property type="protein sequence ID" value="ALU11938.1"/>
    <property type="molecule type" value="Genomic_DNA"/>
</dbReference>
<dbReference type="SUPFAM" id="SSF50182">
    <property type="entry name" value="Sm-like ribonucleoproteins"/>
    <property type="match status" value="1"/>
</dbReference>
<dbReference type="GO" id="GO:1990904">
    <property type="term" value="C:ribonucleoprotein complex"/>
    <property type="evidence" value="ECO:0007669"/>
    <property type="project" value="UniProtKB-KW"/>
</dbReference>
<evidence type="ECO:0000256" key="3">
    <source>
        <dbReference type="ARBA" id="ARBA00023274"/>
    </source>
</evidence>
<evidence type="ECO:0000313" key="6">
    <source>
        <dbReference type="Proteomes" id="UP000060778"/>
    </source>
</evidence>
<feature type="domain" description="Sm" evidence="4">
    <location>
        <begin position="3"/>
        <end position="73"/>
    </location>
</feature>
<dbReference type="GeneID" id="30680656"/>
<dbReference type="InterPro" id="IPR047575">
    <property type="entry name" value="Sm"/>
</dbReference>
<dbReference type="AlphaFoldDB" id="A0A0U2VCY5"/>
<evidence type="ECO:0000256" key="1">
    <source>
        <dbReference type="ARBA" id="ARBA00006850"/>
    </source>
</evidence>
<evidence type="ECO:0000256" key="2">
    <source>
        <dbReference type="ARBA" id="ARBA00021121"/>
    </source>
</evidence>
<dbReference type="Gene3D" id="2.30.30.100">
    <property type="match status" value="1"/>
</dbReference>
<dbReference type="InterPro" id="IPR010920">
    <property type="entry name" value="LSM_dom_sf"/>
</dbReference>
<gene>
    <name evidence="5" type="ORF">EYM_06400</name>
</gene>
<dbReference type="Proteomes" id="UP000060778">
    <property type="component" value="Chromosome"/>
</dbReference>
<evidence type="ECO:0000259" key="4">
    <source>
        <dbReference type="PROSITE" id="PS52002"/>
    </source>
</evidence>
<proteinExistence type="inferred from homology"/>
<dbReference type="CDD" id="cd01731">
    <property type="entry name" value="archaeal_Sm1"/>
    <property type="match status" value="1"/>
</dbReference>
<protein>
    <recommendedName>
        <fullName evidence="2">Putative snRNP Sm-like protein</fullName>
    </recommendedName>
</protein>
<dbReference type="Pfam" id="PF01423">
    <property type="entry name" value="LSM"/>
    <property type="match status" value="1"/>
</dbReference>
<dbReference type="InterPro" id="IPR022901">
    <property type="entry name" value="snRNP_Sm-like_arc"/>
</dbReference>
<dbReference type="PROSITE" id="PS52002">
    <property type="entry name" value="SM"/>
    <property type="match status" value="1"/>
</dbReference>
<reference evidence="5 6" key="1">
    <citation type="submission" date="2013-11" db="EMBL/GenBank/DDBJ databases">
        <title>Comparative genomics of Ignicoccus.</title>
        <authorList>
            <person name="Podar M."/>
        </authorList>
    </citation>
    <scope>NUCLEOTIDE SEQUENCE [LARGE SCALE GENOMIC DNA]</scope>
    <source>
        <strain evidence="5 6">DSM 13165</strain>
    </source>
</reference>
<dbReference type="OrthoDB" id="371816at2157"/>
<sequence length="73" mass="7867">MSTAHKLLADALGSIVLIKLRSGVVRGKLRTFDMHLNIVLEDAEEVKENGSKPLGKILIRGDSVVFVSPVLNG</sequence>
<dbReference type="RefSeq" id="WP_075050182.1">
    <property type="nucleotide sequence ID" value="NZ_CP006867.1"/>
</dbReference>